<proteinExistence type="predicted"/>
<evidence type="ECO:0000256" key="1">
    <source>
        <dbReference type="SAM" id="MobiDB-lite"/>
    </source>
</evidence>
<feature type="region of interest" description="Disordered" evidence="1">
    <location>
        <begin position="229"/>
        <end position="296"/>
    </location>
</feature>
<evidence type="ECO:0000313" key="3">
    <source>
        <dbReference type="Proteomes" id="UP000063308"/>
    </source>
</evidence>
<name>A0A0E4FTD7_9BRAD</name>
<evidence type="ECO:0008006" key="4">
    <source>
        <dbReference type="Google" id="ProtNLM"/>
    </source>
</evidence>
<dbReference type="Proteomes" id="UP000063308">
    <property type="component" value="Chromosome"/>
</dbReference>
<organism evidence="2 3">
    <name type="scientific">Bradyrhizobium diazoefficiens</name>
    <dbReference type="NCBI Taxonomy" id="1355477"/>
    <lineage>
        <taxon>Bacteria</taxon>
        <taxon>Pseudomonadati</taxon>
        <taxon>Pseudomonadota</taxon>
        <taxon>Alphaproteobacteria</taxon>
        <taxon>Hyphomicrobiales</taxon>
        <taxon>Nitrobacteraceae</taxon>
        <taxon>Bradyrhizobium</taxon>
    </lineage>
</organism>
<dbReference type="EMBL" id="AP014685">
    <property type="protein sequence ID" value="BAR57199.1"/>
    <property type="molecule type" value="Genomic_DNA"/>
</dbReference>
<accession>A0A0E4FTD7</accession>
<sequence length="296" mass="31871">MSKAELSIIDEVESALRIGSAEKGLETARRVTDLFLSSAGSFDDEQIALFDEVLERLIGTIELRAIADMGARVALAEISAQLAPIAQAPPSVIRRLANNDEIRIAGPVLQESARLDDGELVRIASSKGEPHLLAVAGRWWLKEIVTDALLARRYPSVSRRLAANPGARVSGNGFAVIVGQAESDPELAVSVGVRVDLPRSCAANCCARRRTRFAPACCRARRRICSRKSRARSPPLPPASRARCPVSAISKAPSAPSQVSRHPASSTRRRCSALPSSGAMKKPSPRWRCCRSPPSR</sequence>
<dbReference type="Pfam" id="PF10098">
    <property type="entry name" value="DUF2336"/>
    <property type="match status" value="1"/>
</dbReference>
<gene>
    <name evidence="2" type="ORF">NK6_4029</name>
</gene>
<feature type="compositionally biased region" description="Polar residues" evidence="1">
    <location>
        <begin position="255"/>
        <end position="266"/>
    </location>
</feature>
<reference evidence="2 3" key="1">
    <citation type="submission" date="2014-11" db="EMBL/GenBank/DDBJ databases">
        <title>Symbiosis island explosion on the genome of extra-slow-growing strains of soybean bradyrhizobia with massive insertion sequences.</title>
        <authorList>
            <person name="Iida T."/>
            <person name="Minamisawa K."/>
        </authorList>
    </citation>
    <scope>NUCLEOTIDE SEQUENCE [LARGE SCALE GENOMIC DNA]</scope>
    <source>
        <strain evidence="2 3">NK6</strain>
    </source>
</reference>
<evidence type="ECO:0000313" key="2">
    <source>
        <dbReference type="EMBL" id="BAR57199.1"/>
    </source>
</evidence>
<dbReference type="AlphaFoldDB" id="A0A0E4FTD7"/>
<protein>
    <recommendedName>
        <fullName evidence="4">DUF2336 domain-containing protein</fullName>
    </recommendedName>
</protein>
<dbReference type="InterPro" id="IPR019285">
    <property type="entry name" value="DUF2336"/>
</dbReference>